<feature type="region of interest" description="Disordered" evidence="1">
    <location>
        <begin position="28"/>
        <end position="53"/>
    </location>
</feature>
<proteinExistence type="predicted"/>
<gene>
    <name evidence="2" type="ORF">AAGV33_15700</name>
</gene>
<keyword evidence="3" id="KW-1185">Reference proteome</keyword>
<name>A0ABV4TSH1_9FLAO</name>
<organism evidence="2 3">
    <name type="scientific">Flavobacterium magnesitis</name>
    <dbReference type="NCBI Taxonomy" id="3138077"/>
    <lineage>
        <taxon>Bacteria</taxon>
        <taxon>Pseudomonadati</taxon>
        <taxon>Bacteroidota</taxon>
        <taxon>Flavobacteriia</taxon>
        <taxon>Flavobacteriales</taxon>
        <taxon>Flavobacteriaceae</taxon>
        <taxon>Flavobacterium</taxon>
    </lineage>
</organism>
<protein>
    <recommendedName>
        <fullName evidence="4">Lipoprotein</fullName>
    </recommendedName>
</protein>
<dbReference type="EMBL" id="JBCFQK010000035">
    <property type="protein sequence ID" value="MFA9195856.1"/>
    <property type="molecule type" value="Genomic_DNA"/>
</dbReference>
<comment type="caution">
    <text evidence="2">The sequence shown here is derived from an EMBL/GenBank/DDBJ whole genome shotgun (WGS) entry which is preliminary data.</text>
</comment>
<sequence length="129" mass="14698">MRTQINILYQCIIIGLLINSTSCINKEKDKKELKKESKKQENPKKSTINNSNEFYYYSSTNNKKYNHQVKGTDENEKNVNGVINLEDEIGIGVLKGNDNTEIEIISEHINSNGIMATDINGVKYKLKVD</sequence>
<evidence type="ECO:0000313" key="3">
    <source>
        <dbReference type="Proteomes" id="UP001574170"/>
    </source>
</evidence>
<reference evidence="2 3" key="1">
    <citation type="submission" date="2024-04" db="EMBL/GenBank/DDBJ databases">
        <title>New Clade of Flavobacterium.</title>
        <authorList>
            <person name="Matos L."/>
            <person name="Proenca D.N."/>
            <person name="Fransisco R.M."/>
            <person name="Chung A.P."/>
            <person name="Maccario L."/>
            <person name="Sorensen S.J."/>
            <person name="Morais P.V."/>
        </authorList>
    </citation>
    <scope>NUCLEOTIDE SEQUENCE [LARGE SCALE GENOMIC DNA]</scope>
    <source>
        <strain evidence="2 3">FBOR7N2.3</strain>
    </source>
</reference>
<dbReference type="RefSeq" id="WP_373393284.1">
    <property type="nucleotide sequence ID" value="NZ_JBCFQJ010000033.1"/>
</dbReference>
<evidence type="ECO:0008006" key="4">
    <source>
        <dbReference type="Google" id="ProtNLM"/>
    </source>
</evidence>
<dbReference type="Proteomes" id="UP001574170">
    <property type="component" value="Unassembled WGS sequence"/>
</dbReference>
<accession>A0ABV4TSH1</accession>
<feature type="compositionally biased region" description="Basic and acidic residues" evidence="1">
    <location>
        <begin position="28"/>
        <end position="44"/>
    </location>
</feature>
<evidence type="ECO:0000256" key="1">
    <source>
        <dbReference type="SAM" id="MobiDB-lite"/>
    </source>
</evidence>
<evidence type="ECO:0000313" key="2">
    <source>
        <dbReference type="EMBL" id="MFA9195856.1"/>
    </source>
</evidence>